<evidence type="ECO:0000313" key="13">
    <source>
        <dbReference type="Proteomes" id="UP000098246"/>
    </source>
</evidence>
<evidence type="ECO:0000256" key="2">
    <source>
        <dbReference type="ARBA" id="ARBA00022562"/>
    </source>
</evidence>
<evidence type="ECO:0000313" key="11">
    <source>
        <dbReference type="EMBL" id="ANG65588.1"/>
    </source>
</evidence>
<organism evidence="10 14">
    <name type="scientific">Feline herpesvirus 1</name>
    <name type="common">FeHV-1</name>
    <name type="synonym">Feline viral rhinotracheitis virus</name>
    <dbReference type="NCBI Taxonomy" id="10334"/>
    <lineage>
        <taxon>Viruses</taxon>
        <taxon>Duplodnaviria</taxon>
        <taxon>Heunggongvirae</taxon>
        <taxon>Peploviricota</taxon>
        <taxon>Herviviricetes</taxon>
        <taxon>Herpesvirales</taxon>
        <taxon>Orthoherpesviridae</taxon>
        <taxon>Alphaherpesvirinae</taxon>
        <taxon>Varicellovirus</taxon>
        <taxon>Varicellovirus felidalpha1</taxon>
    </lineage>
</organism>
<name>D1FXU8_FHV1</name>
<gene>
    <name evidence="10" type="primary">UL34</name>
</gene>
<dbReference type="InterPro" id="IPR007626">
    <property type="entry name" value="Herpesvirus_viron_egress-type"/>
</dbReference>
<evidence type="ECO:0000256" key="9">
    <source>
        <dbReference type="SAM" id="Phobius"/>
    </source>
</evidence>
<keyword evidence="2" id="KW-1048">Host nucleus</keyword>
<organismHost>
    <name type="scientific">Felidae</name>
    <name type="common">cat family</name>
    <dbReference type="NCBI Taxonomy" id="9681"/>
</organismHost>
<keyword evidence="1" id="KW-0597">Phosphoprotein</keyword>
<dbReference type="EMBL" id="MH027369">
    <property type="protein sequence ID" value="AVR53480.1"/>
    <property type="molecule type" value="mRNA"/>
</dbReference>
<evidence type="ECO:0000256" key="7">
    <source>
        <dbReference type="ARBA" id="ARBA00023136"/>
    </source>
</evidence>
<evidence type="ECO:0000256" key="3">
    <source>
        <dbReference type="ARBA" id="ARBA00022692"/>
    </source>
</evidence>
<accession>D1FXU8</accession>
<evidence type="ECO:0000256" key="8">
    <source>
        <dbReference type="ARBA" id="ARBA00043948"/>
    </source>
</evidence>
<sequence>MGKSQLLQRIRLVVSGNLRYGDGDIHLSNPKNPPARCIFQFSGQDDNDVTFPVEYVLRLMSDWADVHCDPYIEIQNTGVSVLFKGFFFKPAMAAESPINSENTNVILGSTQSTGISLSTLDVAKRESGMDLRPLRVMMQLHCFVRMPRVQLSFRFMGPEDVSRSQRLFERISNFNLTRRHRNIKSTNVSTGINDGRIGSIDAPQPLQRSADPSRLLANAADIISNIISPVRPSSMKTSLVSSARPIVFGSISCFVFVIAITLGILLSGRNQ</sequence>
<dbReference type="Pfam" id="PF04541">
    <property type="entry name" value="Herpes_U34"/>
    <property type="match status" value="1"/>
</dbReference>
<comment type="subcellular location">
    <subcellularLocation>
        <location evidence="8">Host nucleus inner membrane</location>
        <topology evidence="8">Single-pass membrane protein</topology>
    </subcellularLocation>
</comment>
<dbReference type="EMBL" id="FJ478159">
    <property type="protein sequence ID" value="ACT88324.1"/>
    <property type="molecule type" value="Genomic_DNA"/>
</dbReference>
<feature type="transmembrane region" description="Helical" evidence="9">
    <location>
        <begin position="246"/>
        <end position="266"/>
    </location>
</feature>
<reference evidence="12" key="4">
    <citation type="submission" date="2018-03" db="EMBL/GenBank/DDBJ databases">
        <title>Feline Herpesvirus 1 isolate HR-1.</title>
        <authorList>
            <person name="Tian J."/>
            <person name="Liu Y."/>
            <person name="Liu X."/>
            <person name="Sun X."/>
            <person name="Zhang J."/>
            <person name="Qu L."/>
        </authorList>
    </citation>
    <scope>NUCLEOTIDE SEQUENCE</scope>
    <source>
        <strain evidence="12">HR-1</strain>
    </source>
</reference>
<dbReference type="OrthoDB" id="14677at10239"/>
<dbReference type="HAMAP" id="MF_04024">
    <property type="entry name" value="HSV_NEC2"/>
    <property type="match status" value="1"/>
</dbReference>
<keyword evidence="6 9" id="KW-1133">Transmembrane helix</keyword>
<reference evidence="10" key="1">
    <citation type="submission" date="2009-12" db="EMBL/GenBank/DDBJ databases">
        <authorList>
            <person name="Tai S.-H."/>
            <person name="Niikura M."/>
            <person name="Cheng H.H."/>
            <person name="Kruger J.M."/>
            <person name="Wise A.G."/>
            <person name="Maes R.K."/>
        </authorList>
    </citation>
    <scope>NUCLEOTIDE SEQUENCE</scope>
    <source>
        <strain evidence="10">C-27</strain>
    </source>
</reference>
<dbReference type="GO" id="GO:0044201">
    <property type="term" value="C:host cell nuclear inner membrane"/>
    <property type="evidence" value="ECO:0007669"/>
    <property type="project" value="UniProtKB-SubCell"/>
</dbReference>
<reference evidence="11 13" key="3">
    <citation type="submission" date="2015-04" db="EMBL/GenBank/DDBJ databases">
        <title>Diversity among historical and modern clinical isolates of feline herpesvirus 1.</title>
        <authorList>
            <person name="Vaz P.K."/>
            <person name="Job N."/>
            <person name="Horsington J."/>
            <person name="Hartley C.A."/>
            <person name="Ficorilli N."/>
            <person name="Browning G.F."/>
            <person name="Devlin J.M."/>
        </authorList>
    </citation>
    <scope>NUCLEOTIDE SEQUENCE [LARGE SCALE GENOMIC DNA]</scope>
    <source>
        <strain evidence="11">Feligen</strain>
    </source>
</reference>
<evidence type="ECO:0000256" key="6">
    <source>
        <dbReference type="ARBA" id="ARBA00022989"/>
    </source>
</evidence>
<keyword evidence="5" id="KW-0426">Late protein</keyword>
<reference evidence="10 14" key="2">
    <citation type="journal article" date="2010" name="Virology">
        <title>Complete genomic sequence and an infectious BAC clone of feline herpesvirus-1 (FHV-1).</title>
        <authorList>
            <person name="Tai S.H."/>
            <person name="Niikura M."/>
            <person name="Cheng H.H."/>
            <person name="Kruger J.M."/>
            <person name="Wise A.G."/>
            <person name="Maes R.K."/>
        </authorList>
    </citation>
    <scope>NUCLEOTIDE SEQUENCE [LARGE SCALE GENOMIC DNA]</scope>
    <source>
        <strain evidence="10">C-27</strain>
    </source>
</reference>
<evidence type="ECO:0000313" key="12">
    <source>
        <dbReference type="EMBL" id="AVR53480.1"/>
    </source>
</evidence>
<dbReference type="Proteomes" id="UP000098246">
    <property type="component" value="Segment"/>
</dbReference>
<evidence type="ECO:0000256" key="5">
    <source>
        <dbReference type="ARBA" id="ARBA00022921"/>
    </source>
</evidence>
<dbReference type="GeneID" id="8658555"/>
<evidence type="ECO:0000313" key="14">
    <source>
        <dbReference type="Proteomes" id="UP000149016"/>
    </source>
</evidence>
<keyword evidence="7 9" id="KW-0472">Membrane</keyword>
<protein>
    <submittedName>
        <fullName evidence="10">Nuclear egress membrane protein</fullName>
    </submittedName>
</protein>
<keyword evidence="3 9" id="KW-0812">Transmembrane</keyword>
<dbReference type="KEGG" id="vg:8658555"/>
<evidence type="ECO:0000313" key="10">
    <source>
        <dbReference type="EMBL" id="ACT88324.1"/>
    </source>
</evidence>
<evidence type="ECO:0000256" key="1">
    <source>
        <dbReference type="ARBA" id="ARBA00022553"/>
    </source>
</evidence>
<dbReference type="RefSeq" id="YP_003331545.1">
    <property type="nucleotide sequence ID" value="NC_013590.2"/>
</dbReference>
<keyword evidence="4" id="KW-1043">Host membrane</keyword>
<evidence type="ECO:0000256" key="4">
    <source>
        <dbReference type="ARBA" id="ARBA00022870"/>
    </source>
</evidence>
<dbReference type="Proteomes" id="UP000149016">
    <property type="component" value="Segment"/>
</dbReference>
<proteinExistence type="evidence at transcript level"/>
<keyword evidence="14" id="KW-1185">Reference proteome</keyword>
<dbReference type="EMBL" id="KR296657">
    <property type="protein sequence ID" value="ANG65588.1"/>
    <property type="molecule type" value="Genomic_DNA"/>
</dbReference>